<evidence type="ECO:0000313" key="3">
    <source>
        <dbReference type="Proteomes" id="UP001633002"/>
    </source>
</evidence>
<gene>
    <name evidence="2" type="ORF">R1sor_025069</name>
</gene>
<evidence type="ECO:0000256" key="1">
    <source>
        <dbReference type="SAM" id="MobiDB-lite"/>
    </source>
</evidence>
<evidence type="ECO:0008006" key="4">
    <source>
        <dbReference type="Google" id="ProtNLM"/>
    </source>
</evidence>
<name>A0ABD3G919_9MARC</name>
<feature type="compositionally biased region" description="Polar residues" evidence="1">
    <location>
        <begin position="229"/>
        <end position="240"/>
    </location>
</feature>
<feature type="compositionally biased region" description="Polar residues" evidence="1">
    <location>
        <begin position="157"/>
        <end position="166"/>
    </location>
</feature>
<dbReference type="AlphaFoldDB" id="A0ABD3G919"/>
<dbReference type="Proteomes" id="UP001633002">
    <property type="component" value="Unassembled WGS sequence"/>
</dbReference>
<feature type="compositionally biased region" description="Polar residues" evidence="1">
    <location>
        <begin position="120"/>
        <end position="135"/>
    </location>
</feature>
<feature type="region of interest" description="Disordered" evidence="1">
    <location>
        <begin position="109"/>
        <end position="240"/>
    </location>
</feature>
<sequence>MVYTMQWEPGFDTSKTLAKKMAVWLDLVNVNPLIEEEGWNLLSTLGTVIRMAETNTVNGGETREQDFQPVNNKGRRPHPQQHEANTPNNIPSNNIFDNLANLEQEANMEEDQNIDEERGTSSTTPKEAGTSSTKAATLADAEQNHRNTSHKAEQAEEITSTPNTVNHIPDLNAAPNDSPKGMLNAQEKQARKEKKKQRKKESRQRRAERGLPETSRTGNAVAEEEEISSSDNDQSNPKGL</sequence>
<reference evidence="2 3" key="1">
    <citation type="submission" date="2024-09" db="EMBL/GenBank/DDBJ databases">
        <title>Chromosome-scale assembly of Riccia sorocarpa.</title>
        <authorList>
            <person name="Paukszto L."/>
        </authorList>
    </citation>
    <scope>NUCLEOTIDE SEQUENCE [LARGE SCALE GENOMIC DNA]</scope>
    <source>
        <strain evidence="2">LP-2024</strain>
        <tissue evidence="2">Aerial parts of the thallus</tissue>
    </source>
</reference>
<dbReference type="EMBL" id="JBJQOH010000008">
    <property type="protein sequence ID" value="KAL3675121.1"/>
    <property type="molecule type" value="Genomic_DNA"/>
</dbReference>
<feature type="region of interest" description="Disordered" evidence="1">
    <location>
        <begin position="56"/>
        <end position="95"/>
    </location>
</feature>
<organism evidence="2 3">
    <name type="scientific">Riccia sorocarpa</name>
    <dbReference type="NCBI Taxonomy" id="122646"/>
    <lineage>
        <taxon>Eukaryota</taxon>
        <taxon>Viridiplantae</taxon>
        <taxon>Streptophyta</taxon>
        <taxon>Embryophyta</taxon>
        <taxon>Marchantiophyta</taxon>
        <taxon>Marchantiopsida</taxon>
        <taxon>Marchantiidae</taxon>
        <taxon>Marchantiales</taxon>
        <taxon>Ricciaceae</taxon>
        <taxon>Riccia</taxon>
    </lineage>
</organism>
<feature type="compositionally biased region" description="Basic and acidic residues" evidence="1">
    <location>
        <begin position="142"/>
        <end position="154"/>
    </location>
</feature>
<evidence type="ECO:0000313" key="2">
    <source>
        <dbReference type="EMBL" id="KAL3675121.1"/>
    </source>
</evidence>
<proteinExistence type="predicted"/>
<feature type="compositionally biased region" description="Polar residues" evidence="1">
    <location>
        <begin position="82"/>
        <end position="95"/>
    </location>
</feature>
<accession>A0ABD3G919</accession>
<keyword evidence="3" id="KW-1185">Reference proteome</keyword>
<feature type="compositionally biased region" description="Basic residues" evidence="1">
    <location>
        <begin position="191"/>
        <end position="203"/>
    </location>
</feature>
<protein>
    <recommendedName>
        <fullName evidence="4">DUF4283 domain-containing protein</fullName>
    </recommendedName>
</protein>
<comment type="caution">
    <text evidence="2">The sequence shown here is derived from an EMBL/GenBank/DDBJ whole genome shotgun (WGS) entry which is preliminary data.</text>
</comment>